<evidence type="ECO:0000313" key="3">
    <source>
        <dbReference type="Proteomes" id="UP000054217"/>
    </source>
</evidence>
<proteinExistence type="predicted"/>
<name>A0A0C3N9M6_PISTI</name>
<feature type="non-terminal residue" evidence="2">
    <location>
        <position position="1"/>
    </location>
</feature>
<dbReference type="HOGENOM" id="CLU_2378483_0_0_1"/>
<evidence type="ECO:0000256" key="1">
    <source>
        <dbReference type="SAM" id="MobiDB-lite"/>
    </source>
</evidence>
<dbReference type="EMBL" id="KN832024">
    <property type="protein sequence ID" value="KIN97774.1"/>
    <property type="molecule type" value="Genomic_DNA"/>
</dbReference>
<reference evidence="2 3" key="1">
    <citation type="submission" date="2014-04" db="EMBL/GenBank/DDBJ databases">
        <authorList>
            <consortium name="DOE Joint Genome Institute"/>
            <person name="Kuo A."/>
            <person name="Kohler A."/>
            <person name="Costa M.D."/>
            <person name="Nagy L.G."/>
            <person name="Floudas D."/>
            <person name="Copeland A."/>
            <person name="Barry K.W."/>
            <person name="Cichocki N."/>
            <person name="Veneault-Fourrey C."/>
            <person name="LaButti K."/>
            <person name="Lindquist E.A."/>
            <person name="Lipzen A."/>
            <person name="Lundell T."/>
            <person name="Morin E."/>
            <person name="Murat C."/>
            <person name="Sun H."/>
            <person name="Tunlid A."/>
            <person name="Henrissat B."/>
            <person name="Grigoriev I.V."/>
            <person name="Hibbett D.S."/>
            <person name="Martin F."/>
            <person name="Nordberg H.P."/>
            <person name="Cantor M.N."/>
            <person name="Hua S.X."/>
        </authorList>
    </citation>
    <scope>NUCLEOTIDE SEQUENCE [LARGE SCALE GENOMIC DNA]</scope>
    <source>
        <strain evidence="2 3">Marx 270</strain>
    </source>
</reference>
<sequence length="95" mass="10785">TTTSFAIPMVVRVVRARLDTPRTHRTETNRVLQQKRDAHWKQAAPCTHVGGNNENSMSSFEGRPPSIAYIMLWAADRKATRVDDQAYSLLQDCLE</sequence>
<dbReference type="InParanoid" id="A0A0C3N9M6"/>
<accession>A0A0C3N9M6</accession>
<gene>
    <name evidence="2" type="ORF">M404DRAFT_1005846</name>
</gene>
<reference evidence="3" key="2">
    <citation type="submission" date="2015-01" db="EMBL/GenBank/DDBJ databases">
        <title>Evolutionary Origins and Diversification of the Mycorrhizal Mutualists.</title>
        <authorList>
            <consortium name="DOE Joint Genome Institute"/>
            <consortium name="Mycorrhizal Genomics Consortium"/>
            <person name="Kohler A."/>
            <person name="Kuo A."/>
            <person name="Nagy L.G."/>
            <person name="Floudas D."/>
            <person name="Copeland A."/>
            <person name="Barry K.W."/>
            <person name="Cichocki N."/>
            <person name="Veneault-Fourrey C."/>
            <person name="LaButti K."/>
            <person name="Lindquist E.A."/>
            <person name="Lipzen A."/>
            <person name="Lundell T."/>
            <person name="Morin E."/>
            <person name="Murat C."/>
            <person name="Riley R."/>
            <person name="Ohm R."/>
            <person name="Sun H."/>
            <person name="Tunlid A."/>
            <person name="Henrissat B."/>
            <person name="Grigoriev I.V."/>
            <person name="Hibbett D.S."/>
            <person name="Martin F."/>
        </authorList>
    </citation>
    <scope>NUCLEOTIDE SEQUENCE [LARGE SCALE GENOMIC DNA]</scope>
    <source>
        <strain evidence="3">Marx 270</strain>
    </source>
</reference>
<evidence type="ECO:0000313" key="2">
    <source>
        <dbReference type="EMBL" id="KIN97774.1"/>
    </source>
</evidence>
<feature type="compositionally biased region" description="Basic and acidic residues" evidence="1">
    <location>
        <begin position="28"/>
        <end position="40"/>
    </location>
</feature>
<keyword evidence="3" id="KW-1185">Reference proteome</keyword>
<dbReference type="AlphaFoldDB" id="A0A0C3N9M6"/>
<organism evidence="2 3">
    <name type="scientific">Pisolithus tinctorius Marx 270</name>
    <dbReference type="NCBI Taxonomy" id="870435"/>
    <lineage>
        <taxon>Eukaryota</taxon>
        <taxon>Fungi</taxon>
        <taxon>Dikarya</taxon>
        <taxon>Basidiomycota</taxon>
        <taxon>Agaricomycotina</taxon>
        <taxon>Agaricomycetes</taxon>
        <taxon>Agaricomycetidae</taxon>
        <taxon>Boletales</taxon>
        <taxon>Sclerodermatineae</taxon>
        <taxon>Pisolithaceae</taxon>
        <taxon>Pisolithus</taxon>
    </lineage>
</organism>
<protein>
    <submittedName>
        <fullName evidence="2">Uncharacterized protein</fullName>
    </submittedName>
</protein>
<feature type="region of interest" description="Disordered" evidence="1">
    <location>
        <begin position="28"/>
        <end position="60"/>
    </location>
</feature>
<feature type="compositionally biased region" description="Polar residues" evidence="1">
    <location>
        <begin position="50"/>
        <end position="59"/>
    </location>
</feature>
<dbReference type="Proteomes" id="UP000054217">
    <property type="component" value="Unassembled WGS sequence"/>
</dbReference>